<keyword evidence="2" id="KW-1003">Cell membrane</keyword>
<sequence>MQLSIKSRLIYTIAFLALLLIVIGGLGIHSLGTSNESLKTVYEDRVVPLQQLKLIADDYAVSVIDAVNKANAGLVDAEPTLVKVNAASKEIDAQWKKYMSTTLTPEEAKLAKEAELLFGHANEDVRALTRFLEGKHGNLKGQLSQFDGPLYTSIDPIGDKINELINLQLSVAKAEFIASQATFTQVRNLAFGLIGLGLVLAALSGYLLIRAISLPLSRAVSVAKNIANGQLDNQIAIHSQDETGQLMLAMQQMQTSICSFVSAQQVMAQQHSAGTMSARLDSSQYPGTFGDMAEQVNQLVAGHIEVIEQTIDVIAQYSQGNFTPDMPELPGEKAQITQSIAEVKRALLAISGDIQRLAEAGANGDFSPRCDASQYRYMFKAMLEDLNQLIVTCDIGFNDVLRVSEALARGDLNETISKDYPGLFGRTKTGVNATVAALTKIIGEVDQMVSAAALHGDLGVRLGLNDKQGFSRKLAEQLNQLSSVTETGLRDVMRVSSALADGDLTQTITQQYPGLFGETSQAVNTTVANLQHLVGEIQQSGITISHASSEIAQGNADLSRRTEAQAANLEETAASTEELTGTVRQNAENAKEANDLAQSSADITKEGGIMVRKVVDTMSAIQEASRKIVDIISVIDGIAFQTNILALNAAVEAARAGEQGRGFAVVASEVRNLAQRSAVAAKEIKVLINDSVTQVEHGSQQVHQAGDTMSKVENSIERVRILISEIAHASVEQSAGIAQVNQAVTQMDEVTQQNAALVEQAAAAAESLQEQARSLSDAVSVFKLSHAAPTSVQAVLSRASQPDNASDIKAALALA</sequence>
<dbReference type="SUPFAM" id="SSF158472">
    <property type="entry name" value="HAMP domain-like"/>
    <property type="match status" value="1"/>
</dbReference>
<dbReference type="PANTHER" id="PTHR43531:SF14">
    <property type="entry name" value="METHYL-ACCEPTING CHEMOTAXIS PROTEIN I-RELATED"/>
    <property type="match status" value="1"/>
</dbReference>
<evidence type="ECO:0000256" key="8">
    <source>
        <dbReference type="ARBA" id="ARBA00023224"/>
    </source>
</evidence>
<organism evidence="15 16">
    <name type="scientific">Chitinibacter fontanus</name>
    <dbReference type="NCBI Taxonomy" id="1737446"/>
    <lineage>
        <taxon>Bacteria</taxon>
        <taxon>Pseudomonadati</taxon>
        <taxon>Pseudomonadota</taxon>
        <taxon>Betaproteobacteria</taxon>
        <taxon>Neisseriales</taxon>
        <taxon>Chitinibacteraceae</taxon>
        <taxon>Chitinibacter</taxon>
    </lineage>
</organism>
<dbReference type="Gene3D" id="1.10.287.950">
    <property type="entry name" value="Methyl-accepting chemotaxis protein"/>
    <property type="match status" value="1"/>
</dbReference>
<dbReference type="RefSeq" id="WP_180308388.1">
    <property type="nucleotide sequence ID" value="NZ_CP058952.1"/>
</dbReference>
<evidence type="ECO:0000313" key="15">
    <source>
        <dbReference type="EMBL" id="QLI81261.1"/>
    </source>
</evidence>
<evidence type="ECO:0000256" key="7">
    <source>
        <dbReference type="ARBA" id="ARBA00023136"/>
    </source>
</evidence>
<keyword evidence="8 10" id="KW-0807">Transducer</keyword>
<accession>A0A7D5Z2S3</accession>
<dbReference type="InterPro" id="IPR004089">
    <property type="entry name" value="MCPsignal_dom"/>
</dbReference>
<dbReference type="EMBL" id="CP058952">
    <property type="protein sequence ID" value="QLI81261.1"/>
    <property type="molecule type" value="Genomic_DNA"/>
</dbReference>
<dbReference type="GO" id="GO:0006935">
    <property type="term" value="P:chemotaxis"/>
    <property type="evidence" value="ECO:0007669"/>
    <property type="project" value="UniProtKB-KW"/>
</dbReference>
<dbReference type="Proteomes" id="UP000510822">
    <property type="component" value="Chromosome"/>
</dbReference>
<dbReference type="GO" id="GO:0004888">
    <property type="term" value="F:transmembrane signaling receptor activity"/>
    <property type="evidence" value="ECO:0007669"/>
    <property type="project" value="TreeGrafter"/>
</dbReference>
<evidence type="ECO:0000256" key="9">
    <source>
        <dbReference type="ARBA" id="ARBA00029447"/>
    </source>
</evidence>
<dbReference type="KEGG" id="cfon:HZU75_06835"/>
<dbReference type="Pfam" id="PF18575">
    <property type="entry name" value="HAMP_N3"/>
    <property type="match status" value="1"/>
</dbReference>
<feature type="domain" description="Methyl-accepting transducer" evidence="13">
    <location>
        <begin position="540"/>
        <end position="769"/>
    </location>
</feature>
<proteinExistence type="inferred from homology"/>
<evidence type="ECO:0000313" key="16">
    <source>
        <dbReference type="Proteomes" id="UP000510822"/>
    </source>
</evidence>
<dbReference type="Gene3D" id="1.20.120.1530">
    <property type="match status" value="2"/>
</dbReference>
<feature type="domain" description="HAMP" evidence="14">
    <location>
        <begin position="489"/>
        <end position="535"/>
    </location>
</feature>
<dbReference type="PROSITE" id="PS50111">
    <property type="entry name" value="CHEMOTAXIS_TRANSDUC_2"/>
    <property type="match status" value="1"/>
</dbReference>
<feature type="domain" description="HAMP" evidence="14">
    <location>
        <begin position="210"/>
        <end position="262"/>
    </location>
</feature>
<dbReference type="PROSITE" id="PS50885">
    <property type="entry name" value="HAMP"/>
    <property type="match status" value="2"/>
</dbReference>
<dbReference type="SMART" id="SM00304">
    <property type="entry name" value="HAMP"/>
    <property type="match status" value="3"/>
</dbReference>
<feature type="coiled-coil region" evidence="11">
    <location>
        <begin position="740"/>
        <end position="778"/>
    </location>
</feature>
<evidence type="ECO:0000259" key="14">
    <source>
        <dbReference type="PROSITE" id="PS50885"/>
    </source>
</evidence>
<dbReference type="GO" id="GO:0005886">
    <property type="term" value="C:plasma membrane"/>
    <property type="evidence" value="ECO:0007669"/>
    <property type="project" value="UniProtKB-SubCell"/>
</dbReference>
<evidence type="ECO:0000256" key="1">
    <source>
        <dbReference type="ARBA" id="ARBA00004651"/>
    </source>
</evidence>
<keyword evidence="3" id="KW-0488">Methylation</keyword>
<dbReference type="Pfam" id="PF00672">
    <property type="entry name" value="HAMP"/>
    <property type="match status" value="1"/>
</dbReference>
<dbReference type="InterPro" id="IPR051310">
    <property type="entry name" value="MCP_chemotaxis"/>
</dbReference>
<keyword evidence="6 12" id="KW-1133">Transmembrane helix</keyword>
<evidence type="ECO:0000259" key="13">
    <source>
        <dbReference type="PROSITE" id="PS50111"/>
    </source>
</evidence>
<evidence type="ECO:0000256" key="10">
    <source>
        <dbReference type="PROSITE-ProRule" id="PRU00284"/>
    </source>
</evidence>
<feature type="transmembrane region" description="Helical" evidence="12">
    <location>
        <begin position="9"/>
        <end position="31"/>
    </location>
</feature>
<dbReference type="AlphaFoldDB" id="A0A7D5Z2S3"/>
<dbReference type="GO" id="GO:0007165">
    <property type="term" value="P:signal transduction"/>
    <property type="evidence" value="ECO:0007669"/>
    <property type="project" value="UniProtKB-KW"/>
</dbReference>
<evidence type="ECO:0000256" key="11">
    <source>
        <dbReference type="SAM" id="Coils"/>
    </source>
</evidence>
<evidence type="ECO:0000256" key="6">
    <source>
        <dbReference type="ARBA" id="ARBA00022989"/>
    </source>
</evidence>
<dbReference type="PANTHER" id="PTHR43531">
    <property type="entry name" value="PROTEIN ICFG"/>
    <property type="match status" value="1"/>
</dbReference>
<keyword evidence="16" id="KW-1185">Reference proteome</keyword>
<evidence type="ECO:0000256" key="2">
    <source>
        <dbReference type="ARBA" id="ARBA00022475"/>
    </source>
</evidence>
<name>A0A7D5Z2S3_9NEIS</name>
<dbReference type="SUPFAM" id="SSF58104">
    <property type="entry name" value="Methyl-accepting chemotaxis protein (MCP) signaling domain"/>
    <property type="match status" value="1"/>
</dbReference>
<dbReference type="FunFam" id="1.10.287.950:FF:000001">
    <property type="entry name" value="Methyl-accepting chemotaxis sensory transducer"/>
    <property type="match status" value="1"/>
</dbReference>
<dbReference type="CDD" id="cd11386">
    <property type="entry name" value="MCP_signal"/>
    <property type="match status" value="1"/>
</dbReference>
<evidence type="ECO:0000256" key="5">
    <source>
        <dbReference type="ARBA" id="ARBA00022692"/>
    </source>
</evidence>
<dbReference type="InterPro" id="IPR041395">
    <property type="entry name" value="McpB_HAMP_3rd"/>
</dbReference>
<gene>
    <name evidence="15" type="ORF">HZU75_06835</name>
</gene>
<dbReference type="Pfam" id="PF02203">
    <property type="entry name" value="TarH"/>
    <property type="match status" value="1"/>
</dbReference>
<dbReference type="SMART" id="SM00283">
    <property type="entry name" value="MA"/>
    <property type="match status" value="1"/>
</dbReference>
<dbReference type="Pfam" id="PF00015">
    <property type="entry name" value="MCPsignal"/>
    <property type="match status" value="1"/>
</dbReference>
<protein>
    <submittedName>
        <fullName evidence="15">MCP four helix bundle domain-containing protein</fullName>
    </submittedName>
</protein>
<dbReference type="InterPro" id="IPR003660">
    <property type="entry name" value="HAMP_dom"/>
</dbReference>
<keyword evidence="7 12" id="KW-0472">Membrane</keyword>
<reference evidence="15 16" key="1">
    <citation type="journal article" date="2016" name="Int. J. Syst. Evol. Microbiol.">
        <title>Chitinibacter fontanus sp. nov., isolated from a spring.</title>
        <authorList>
            <person name="Sheu S.Y."/>
            <person name="Li Y.S."/>
            <person name="Young C.C."/>
            <person name="Chen W.M."/>
        </authorList>
    </citation>
    <scope>NUCLEOTIDE SEQUENCE [LARGE SCALE GENOMIC DNA]</scope>
    <source>
        <strain evidence="15 16">STM-7</strain>
    </source>
</reference>
<comment type="similarity">
    <text evidence="9">Belongs to the methyl-accepting chemotaxis (MCP) protein family.</text>
</comment>
<comment type="subcellular location">
    <subcellularLocation>
        <location evidence="1">Cell membrane</location>
        <topology evidence="1">Multi-pass membrane protein</topology>
    </subcellularLocation>
</comment>
<keyword evidence="5 12" id="KW-0812">Transmembrane</keyword>
<keyword evidence="4" id="KW-0145">Chemotaxis</keyword>
<dbReference type="CDD" id="cd06225">
    <property type="entry name" value="HAMP"/>
    <property type="match status" value="1"/>
</dbReference>
<evidence type="ECO:0000256" key="3">
    <source>
        <dbReference type="ARBA" id="ARBA00022481"/>
    </source>
</evidence>
<evidence type="ECO:0000256" key="12">
    <source>
        <dbReference type="SAM" id="Phobius"/>
    </source>
</evidence>
<dbReference type="InterPro" id="IPR003122">
    <property type="entry name" value="Tar_rcpt_lig-bd"/>
</dbReference>
<keyword evidence="11" id="KW-0175">Coiled coil</keyword>
<feature type="transmembrane region" description="Helical" evidence="12">
    <location>
        <begin position="189"/>
        <end position="209"/>
    </location>
</feature>
<evidence type="ECO:0000256" key="4">
    <source>
        <dbReference type="ARBA" id="ARBA00022500"/>
    </source>
</evidence>